<evidence type="ECO:0000256" key="4">
    <source>
        <dbReference type="ARBA" id="ARBA00023242"/>
    </source>
</evidence>
<reference evidence="8 9" key="1">
    <citation type="journal article" date="2023" name="IScience">
        <title>Expanded male sex-determining region conserved during the evolution of homothallism in the green alga Volvox.</title>
        <authorList>
            <person name="Yamamoto K."/>
            <person name="Matsuzaki R."/>
            <person name="Mahakham W."/>
            <person name="Heman W."/>
            <person name="Sekimoto H."/>
            <person name="Kawachi M."/>
            <person name="Minakuchi Y."/>
            <person name="Toyoda A."/>
            <person name="Nozaki H."/>
        </authorList>
    </citation>
    <scope>NUCLEOTIDE SEQUENCE [LARGE SCALE GENOMIC DNA]</scope>
    <source>
        <strain evidence="8 9">NIES-4468</strain>
    </source>
</reference>
<feature type="non-terminal residue" evidence="8">
    <location>
        <position position="1"/>
    </location>
</feature>
<comment type="subcellular location">
    <subcellularLocation>
        <location evidence="2">Chromosome</location>
    </subcellularLocation>
    <subcellularLocation>
        <location evidence="1">Nucleus</location>
    </subcellularLocation>
</comment>
<dbReference type="PANTHER" id="PTHR48225">
    <property type="entry name" value="HORMA DOMAIN-CONTAINING PROTEIN 1"/>
    <property type="match status" value="1"/>
</dbReference>
<feature type="domain" description="HORMA" evidence="7">
    <location>
        <begin position="1"/>
        <end position="158"/>
    </location>
</feature>
<feature type="region of interest" description="Disordered" evidence="6">
    <location>
        <begin position="176"/>
        <end position="213"/>
    </location>
</feature>
<dbReference type="PANTHER" id="PTHR48225:SF7">
    <property type="entry name" value="MEIOSIS-SPECIFIC PROTEIN HOP1"/>
    <property type="match status" value="1"/>
</dbReference>
<keyword evidence="3" id="KW-0158">Chromosome</keyword>
<evidence type="ECO:0000313" key="8">
    <source>
        <dbReference type="EMBL" id="GLI59640.1"/>
    </source>
</evidence>
<keyword evidence="5" id="KW-0469">Meiosis</keyword>
<evidence type="ECO:0000256" key="6">
    <source>
        <dbReference type="SAM" id="MobiDB-lite"/>
    </source>
</evidence>
<dbReference type="InterPro" id="IPR051294">
    <property type="entry name" value="HORMA_MeioticProgression"/>
</dbReference>
<evidence type="ECO:0000256" key="5">
    <source>
        <dbReference type="ARBA" id="ARBA00023254"/>
    </source>
</evidence>
<dbReference type="Proteomes" id="UP001165090">
    <property type="component" value="Unassembled WGS sequence"/>
</dbReference>
<dbReference type="InterPro" id="IPR003511">
    <property type="entry name" value="HORMA_dom"/>
</dbReference>
<dbReference type="Pfam" id="PF02301">
    <property type="entry name" value="HORMA"/>
    <property type="match status" value="1"/>
</dbReference>
<keyword evidence="4" id="KW-0539">Nucleus</keyword>
<dbReference type="PROSITE" id="PS50815">
    <property type="entry name" value="HORMA"/>
    <property type="match status" value="1"/>
</dbReference>
<sequence length="213" mass="23417">AIKRGYLKNLFFGISTDPEGTELLEEYVFTFRYGDGGRVAMDVNAITTEAGGDVVGTKRGKKGEFKQESAAKTDLNTVRYQVCRLIRMLVQVCRTLDKVPSERFLFMKLTYQDHTPEEYEPPYFIPVDENGIGHFKRAPFSMAVGRVATDHHTVTLKVKSTLDSCDDEFTDREAAGELAYEGGHRSNGAGSGGGRHGPAATDRVTAQAQPSEG</sequence>
<comment type="caution">
    <text evidence="8">The sequence shown here is derived from an EMBL/GenBank/DDBJ whole genome shotgun (WGS) entry which is preliminary data.</text>
</comment>
<dbReference type="Gene3D" id="3.30.900.10">
    <property type="entry name" value="HORMA domain"/>
    <property type="match status" value="1"/>
</dbReference>
<evidence type="ECO:0000256" key="2">
    <source>
        <dbReference type="ARBA" id="ARBA00004286"/>
    </source>
</evidence>
<protein>
    <recommendedName>
        <fullName evidence="7">HORMA domain-containing protein</fullName>
    </recommendedName>
</protein>
<dbReference type="InterPro" id="IPR036570">
    <property type="entry name" value="HORMA_dom_sf"/>
</dbReference>
<feature type="non-terminal residue" evidence="8">
    <location>
        <position position="213"/>
    </location>
</feature>
<accession>A0ABQ5RPZ7</accession>
<evidence type="ECO:0000256" key="3">
    <source>
        <dbReference type="ARBA" id="ARBA00022454"/>
    </source>
</evidence>
<evidence type="ECO:0000259" key="7">
    <source>
        <dbReference type="PROSITE" id="PS50815"/>
    </source>
</evidence>
<gene>
    <name evidence="8" type="ORF">VaNZ11_001549</name>
</gene>
<evidence type="ECO:0000256" key="1">
    <source>
        <dbReference type="ARBA" id="ARBA00004123"/>
    </source>
</evidence>
<evidence type="ECO:0000313" key="9">
    <source>
        <dbReference type="Proteomes" id="UP001165090"/>
    </source>
</evidence>
<proteinExistence type="predicted"/>
<dbReference type="EMBL" id="BSDZ01000004">
    <property type="protein sequence ID" value="GLI59640.1"/>
    <property type="molecule type" value="Genomic_DNA"/>
</dbReference>
<feature type="compositionally biased region" description="Polar residues" evidence="6">
    <location>
        <begin position="204"/>
        <end position="213"/>
    </location>
</feature>
<dbReference type="SUPFAM" id="SSF56019">
    <property type="entry name" value="The spindle assembly checkpoint protein mad2"/>
    <property type="match status" value="1"/>
</dbReference>
<keyword evidence="9" id="KW-1185">Reference proteome</keyword>
<organism evidence="8 9">
    <name type="scientific">Volvox africanus</name>
    <dbReference type="NCBI Taxonomy" id="51714"/>
    <lineage>
        <taxon>Eukaryota</taxon>
        <taxon>Viridiplantae</taxon>
        <taxon>Chlorophyta</taxon>
        <taxon>core chlorophytes</taxon>
        <taxon>Chlorophyceae</taxon>
        <taxon>CS clade</taxon>
        <taxon>Chlamydomonadales</taxon>
        <taxon>Volvocaceae</taxon>
        <taxon>Volvox</taxon>
    </lineage>
</organism>
<name>A0ABQ5RPZ7_9CHLO</name>